<reference evidence="2 3" key="1">
    <citation type="submission" date="2021-01" db="EMBL/GenBank/DDBJ databases">
        <title>WGS of actinomycetes isolated from Thailand.</title>
        <authorList>
            <person name="Thawai C."/>
        </authorList>
    </citation>
    <scope>NUCLEOTIDE SEQUENCE [LARGE SCALE GENOMIC DNA]</scope>
    <source>
        <strain evidence="2 3">CH5-8</strain>
    </source>
</reference>
<gene>
    <name evidence="2" type="ORF">JK361_31985</name>
</gene>
<comment type="caution">
    <text evidence="2">The sequence shown here is derived from an EMBL/GenBank/DDBJ whole genome shotgun (WGS) entry which is preliminary data.</text>
</comment>
<name>A0ABS1P9V0_9ACTN</name>
<evidence type="ECO:0000313" key="3">
    <source>
        <dbReference type="Proteomes" id="UP000621386"/>
    </source>
</evidence>
<keyword evidence="3" id="KW-1185">Reference proteome</keyword>
<feature type="compositionally biased region" description="Low complexity" evidence="1">
    <location>
        <begin position="52"/>
        <end position="61"/>
    </location>
</feature>
<accession>A0ABS1P9V0</accession>
<evidence type="ECO:0000256" key="1">
    <source>
        <dbReference type="SAM" id="MobiDB-lite"/>
    </source>
</evidence>
<evidence type="ECO:0000313" key="2">
    <source>
        <dbReference type="EMBL" id="MBL1109156.1"/>
    </source>
</evidence>
<protein>
    <submittedName>
        <fullName evidence="2">Uncharacterized protein</fullName>
    </submittedName>
</protein>
<organism evidence="2 3">
    <name type="scientific">Streptomyces musisoli</name>
    <dbReference type="NCBI Taxonomy" id="2802280"/>
    <lineage>
        <taxon>Bacteria</taxon>
        <taxon>Bacillati</taxon>
        <taxon>Actinomycetota</taxon>
        <taxon>Actinomycetes</taxon>
        <taxon>Kitasatosporales</taxon>
        <taxon>Streptomycetaceae</taxon>
        <taxon>Streptomyces</taxon>
    </lineage>
</organism>
<sequence>MTSRRTSRFSASPFSIQARAARGPSFSVIAAISPSTPSSRTMSRCRLRRMPSSRVSRTTSRYSRPLAAISSSSTRSSIWMSRIRIASSPPNPASAALSAISVSWNSAMSWFRATD</sequence>
<dbReference type="EMBL" id="JAERRH010000017">
    <property type="protein sequence ID" value="MBL1109156.1"/>
    <property type="molecule type" value="Genomic_DNA"/>
</dbReference>
<dbReference type="Proteomes" id="UP000621386">
    <property type="component" value="Unassembled WGS sequence"/>
</dbReference>
<proteinExistence type="predicted"/>
<feature type="region of interest" description="Disordered" evidence="1">
    <location>
        <begin position="35"/>
        <end position="61"/>
    </location>
</feature>